<feature type="chain" id="PRO_5017083691" evidence="1">
    <location>
        <begin position="26"/>
        <end position="165"/>
    </location>
</feature>
<sequence>MKTLKSLTVLSLGALCLAFNTQVIAKETTPAKASQATQQVAKASDNIDKYLAINISNREMVVDENGQALSAFKHEITNIGQKPIKNIQWVGVYVNNRKVIYSQDMQINLETPLQPGKSININLQIPFVQLAEDARKVFMNQQEKIDVYPIERVILFGDKTVLSDR</sequence>
<evidence type="ECO:0000313" key="3">
    <source>
        <dbReference type="Proteomes" id="UP000253910"/>
    </source>
</evidence>
<organism evidence="2 3">
    <name type="scientific">Haemophilus parainfluenzae</name>
    <dbReference type="NCBI Taxonomy" id="729"/>
    <lineage>
        <taxon>Bacteria</taxon>
        <taxon>Pseudomonadati</taxon>
        <taxon>Pseudomonadota</taxon>
        <taxon>Gammaproteobacteria</taxon>
        <taxon>Pasteurellales</taxon>
        <taxon>Pasteurellaceae</taxon>
        <taxon>Haemophilus</taxon>
    </lineage>
</organism>
<evidence type="ECO:0000313" key="2">
    <source>
        <dbReference type="EMBL" id="RDE90020.1"/>
    </source>
</evidence>
<proteinExistence type="predicted"/>
<dbReference type="EMBL" id="QEPW01000013">
    <property type="protein sequence ID" value="RDE90020.1"/>
    <property type="molecule type" value="Genomic_DNA"/>
</dbReference>
<reference evidence="2 3" key="1">
    <citation type="submission" date="2018-05" db="EMBL/GenBank/DDBJ databases">
        <title>Draft Genome Sequences for a Diverse set of 7 Haemophilus Species.</title>
        <authorList>
            <person name="Nichols M."/>
            <person name="Topaz N."/>
            <person name="Wang X."/>
            <person name="Wang X."/>
            <person name="Boxrud D."/>
        </authorList>
    </citation>
    <scope>NUCLEOTIDE SEQUENCE [LARGE SCALE GENOMIC DNA]</scope>
    <source>
        <strain evidence="2 3">C2008001710</strain>
    </source>
</reference>
<protein>
    <submittedName>
        <fullName evidence="2">Uncharacterized protein</fullName>
    </submittedName>
</protein>
<keyword evidence="1" id="KW-0732">Signal</keyword>
<name>A0A369YZ23_HAEPA</name>
<dbReference type="Proteomes" id="UP000253910">
    <property type="component" value="Unassembled WGS sequence"/>
</dbReference>
<gene>
    <name evidence="2" type="ORF">DPV87_07655</name>
</gene>
<evidence type="ECO:0000256" key="1">
    <source>
        <dbReference type="SAM" id="SignalP"/>
    </source>
</evidence>
<dbReference type="RefSeq" id="WP_111315741.1">
    <property type="nucleotide sequence ID" value="NZ_QEPW01000013.1"/>
</dbReference>
<accession>A0A369YZ23</accession>
<feature type="signal peptide" evidence="1">
    <location>
        <begin position="1"/>
        <end position="25"/>
    </location>
</feature>
<dbReference type="AlphaFoldDB" id="A0A369YZ23"/>
<comment type="caution">
    <text evidence="2">The sequence shown here is derived from an EMBL/GenBank/DDBJ whole genome shotgun (WGS) entry which is preliminary data.</text>
</comment>